<sequence>MGFDDHSINGGYSSMNIDSPQPPSYQQHQQQQQQQPSVQQQLTESLPYGFYQQNQTAYPQQQQYVPQPTQQQQQQQSSLYYNPQQQSMVYPSTPVAAPPQFDNAHDLKRCLKCTKIYYHIDSFNNQACSYHRDKYVIK</sequence>
<gene>
    <name evidence="2" type="ORF">DFA_09670</name>
</gene>
<dbReference type="AlphaFoldDB" id="F4Q898"/>
<dbReference type="OrthoDB" id="2107166at2759"/>
<feature type="region of interest" description="Disordered" evidence="1">
    <location>
        <begin position="57"/>
        <end position="80"/>
    </location>
</feature>
<keyword evidence="3" id="KW-1185">Reference proteome</keyword>
<feature type="compositionally biased region" description="Low complexity" evidence="1">
    <location>
        <begin position="24"/>
        <end position="41"/>
    </location>
</feature>
<dbReference type="Proteomes" id="UP000007797">
    <property type="component" value="Unassembled WGS sequence"/>
</dbReference>
<protein>
    <submittedName>
        <fullName evidence="2">Uncharacterized protein</fullName>
    </submittedName>
</protein>
<dbReference type="EMBL" id="GL883025">
    <property type="protein sequence ID" value="EGG15998.1"/>
    <property type="molecule type" value="Genomic_DNA"/>
</dbReference>
<dbReference type="KEGG" id="dfa:DFA_09670"/>
<proteinExistence type="predicted"/>
<organism evidence="2 3">
    <name type="scientific">Cavenderia fasciculata</name>
    <name type="common">Slime mold</name>
    <name type="synonym">Dictyostelium fasciculatum</name>
    <dbReference type="NCBI Taxonomy" id="261658"/>
    <lineage>
        <taxon>Eukaryota</taxon>
        <taxon>Amoebozoa</taxon>
        <taxon>Evosea</taxon>
        <taxon>Eumycetozoa</taxon>
        <taxon>Dictyostelia</taxon>
        <taxon>Acytosteliales</taxon>
        <taxon>Cavenderiaceae</taxon>
        <taxon>Cavenderia</taxon>
    </lineage>
</organism>
<accession>F4Q898</accession>
<feature type="region of interest" description="Disordered" evidence="1">
    <location>
        <begin position="1"/>
        <end position="45"/>
    </location>
</feature>
<evidence type="ECO:0000313" key="2">
    <source>
        <dbReference type="EMBL" id="EGG15998.1"/>
    </source>
</evidence>
<reference evidence="3" key="1">
    <citation type="journal article" date="2011" name="Genome Res.">
        <title>Phylogeny-wide analysis of social amoeba genomes highlights ancient origins for complex intercellular communication.</title>
        <authorList>
            <person name="Heidel A.J."/>
            <person name="Lawal H.M."/>
            <person name="Felder M."/>
            <person name="Schilde C."/>
            <person name="Helps N.R."/>
            <person name="Tunggal B."/>
            <person name="Rivero F."/>
            <person name="John U."/>
            <person name="Schleicher M."/>
            <person name="Eichinger L."/>
            <person name="Platzer M."/>
            <person name="Noegel A.A."/>
            <person name="Schaap P."/>
            <person name="Gloeckner G."/>
        </authorList>
    </citation>
    <scope>NUCLEOTIDE SEQUENCE [LARGE SCALE GENOMIC DNA]</scope>
    <source>
        <strain evidence="3">SH3</strain>
    </source>
</reference>
<dbReference type="GeneID" id="14867911"/>
<evidence type="ECO:0000313" key="3">
    <source>
        <dbReference type="Proteomes" id="UP000007797"/>
    </source>
</evidence>
<name>F4Q898_CACFS</name>
<dbReference type="RefSeq" id="XP_004352323.1">
    <property type="nucleotide sequence ID" value="XM_004352271.1"/>
</dbReference>
<evidence type="ECO:0000256" key="1">
    <source>
        <dbReference type="SAM" id="MobiDB-lite"/>
    </source>
</evidence>